<sequence>MNVLMLCSRFPLEVGNGYLTNDLADAMVAEGVQVAVSCVDWGAPYSAPTHNAITENGVQVCATSPVAVRGFGSLTEKTTKWLLSPRRAASSARRAFRNHNFDLVIGFSPSVTIARQLSWAMKSFEARSYLVQWDFFPFHQRSLGLIPNGPIFEFARQREEALMRKFDTIGCMSPKNVDYLNARYQLRPEQGVEVLPIWSNVAIPGPIDRNVVRKRYGLPLDRPVAVFGGQITEGRGIEDMLSAAEFLRQAGSDIAMLFVGEGRQSSLVKAAAERDDSNVLYRPRIARDEYLKLLTAADVGLIATVRDVDVPTFPSKVTDYFRAGVPVVASVETSTDFGEFLADHDAGLHVAAGNTGALANAIEKLATDRALSKRFAEAGRACLRSVFDVRLAARQILNSGTRGETGKCAFFSDS</sequence>
<evidence type="ECO:0000313" key="2">
    <source>
        <dbReference type="EMBL" id="MCP3057090.1"/>
    </source>
</evidence>
<reference evidence="2" key="1">
    <citation type="submission" date="2022-03" db="EMBL/GenBank/DDBJ databases">
        <title>Aurantimonas Liuensis sp. Nov., isolated from the hadal seawater of the Mariana Trench.</title>
        <authorList>
            <person name="Liu R."/>
        </authorList>
    </citation>
    <scope>NUCLEOTIDE SEQUENCE</scope>
    <source>
        <strain evidence="2">LRZ36</strain>
    </source>
</reference>
<keyword evidence="3" id="KW-1185">Reference proteome</keyword>
<dbReference type="CDD" id="cd03794">
    <property type="entry name" value="GT4_WbuB-like"/>
    <property type="match status" value="1"/>
</dbReference>
<accession>A0A9X2H7D1</accession>
<proteinExistence type="predicted"/>
<dbReference type="Pfam" id="PF00534">
    <property type="entry name" value="Glycos_transf_1"/>
    <property type="match status" value="1"/>
</dbReference>
<organism evidence="2 3">
    <name type="scientific">Aurantimonas marianensis</name>
    <dbReference type="NCBI Taxonomy" id="2920428"/>
    <lineage>
        <taxon>Bacteria</taxon>
        <taxon>Pseudomonadati</taxon>
        <taxon>Pseudomonadota</taxon>
        <taxon>Alphaproteobacteria</taxon>
        <taxon>Hyphomicrobiales</taxon>
        <taxon>Aurantimonadaceae</taxon>
        <taxon>Aurantimonas</taxon>
    </lineage>
</organism>
<gene>
    <name evidence="2" type="ORF">MJ956_18380</name>
</gene>
<protein>
    <submittedName>
        <fullName evidence="2">Glycosyltransferase family 4 protein</fullName>
    </submittedName>
</protein>
<dbReference type="Proteomes" id="UP001155220">
    <property type="component" value="Unassembled WGS sequence"/>
</dbReference>
<dbReference type="PANTHER" id="PTHR12526:SF609">
    <property type="entry name" value="LIPOPOLYSACCHARIDE BIOSYNTHESIS PROTEIN"/>
    <property type="match status" value="1"/>
</dbReference>
<dbReference type="PANTHER" id="PTHR12526">
    <property type="entry name" value="GLYCOSYLTRANSFERASE"/>
    <property type="match status" value="1"/>
</dbReference>
<evidence type="ECO:0000313" key="3">
    <source>
        <dbReference type="Proteomes" id="UP001155220"/>
    </source>
</evidence>
<dbReference type="Gene3D" id="3.40.50.2000">
    <property type="entry name" value="Glycogen Phosphorylase B"/>
    <property type="match status" value="2"/>
</dbReference>
<name>A0A9X2H7D1_9HYPH</name>
<dbReference type="GO" id="GO:0016757">
    <property type="term" value="F:glycosyltransferase activity"/>
    <property type="evidence" value="ECO:0007669"/>
    <property type="project" value="InterPro"/>
</dbReference>
<evidence type="ECO:0000259" key="1">
    <source>
        <dbReference type="Pfam" id="PF00534"/>
    </source>
</evidence>
<dbReference type="InterPro" id="IPR001296">
    <property type="entry name" value="Glyco_trans_1"/>
</dbReference>
<dbReference type="AlphaFoldDB" id="A0A9X2H7D1"/>
<feature type="domain" description="Glycosyl transferase family 1" evidence="1">
    <location>
        <begin position="210"/>
        <end position="380"/>
    </location>
</feature>
<comment type="caution">
    <text evidence="2">The sequence shown here is derived from an EMBL/GenBank/DDBJ whole genome shotgun (WGS) entry which is preliminary data.</text>
</comment>
<dbReference type="SUPFAM" id="SSF53756">
    <property type="entry name" value="UDP-Glycosyltransferase/glycogen phosphorylase"/>
    <property type="match status" value="1"/>
</dbReference>
<dbReference type="EMBL" id="JALHBS010000124">
    <property type="protein sequence ID" value="MCP3057090.1"/>
    <property type="molecule type" value="Genomic_DNA"/>
</dbReference>
<dbReference type="RefSeq" id="WP_253965875.1">
    <property type="nucleotide sequence ID" value="NZ_JALHBS010000124.1"/>
</dbReference>